<name>A0ABQ1WQL0_9BACT</name>
<protein>
    <submittedName>
        <fullName evidence="3">Peptidase</fullName>
    </submittedName>
</protein>
<dbReference type="CDD" id="cd09604">
    <property type="entry name" value="M1_APN_like"/>
    <property type="match status" value="1"/>
</dbReference>
<evidence type="ECO:0000256" key="1">
    <source>
        <dbReference type="SAM" id="SignalP"/>
    </source>
</evidence>
<dbReference type="SUPFAM" id="SSF55486">
    <property type="entry name" value="Metalloproteases ('zincins'), catalytic domain"/>
    <property type="match status" value="1"/>
</dbReference>
<dbReference type="Proteomes" id="UP000601361">
    <property type="component" value="Unassembled WGS sequence"/>
</dbReference>
<dbReference type="InterPro" id="IPR027268">
    <property type="entry name" value="Peptidase_M4/M1_CTD_sf"/>
</dbReference>
<feature type="signal peptide" evidence="1">
    <location>
        <begin position="1"/>
        <end position="40"/>
    </location>
</feature>
<evidence type="ECO:0000259" key="2">
    <source>
        <dbReference type="Pfam" id="PF01433"/>
    </source>
</evidence>
<feature type="domain" description="Peptidase M1 membrane alanine aminopeptidase" evidence="2">
    <location>
        <begin position="393"/>
        <end position="546"/>
    </location>
</feature>
<evidence type="ECO:0000313" key="4">
    <source>
        <dbReference type="Proteomes" id="UP000601361"/>
    </source>
</evidence>
<dbReference type="EMBL" id="BMGS01000004">
    <property type="protein sequence ID" value="GGG41335.1"/>
    <property type="molecule type" value="Genomic_DNA"/>
</dbReference>
<keyword evidence="1" id="KW-0732">Signal</keyword>
<dbReference type="Gene3D" id="1.10.390.10">
    <property type="entry name" value="Neutral Protease Domain 2"/>
    <property type="match status" value="1"/>
</dbReference>
<gene>
    <name evidence="3" type="ORF">GCM10011378_17000</name>
</gene>
<feature type="chain" id="PRO_5047438142" evidence="1">
    <location>
        <begin position="41"/>
        <end position="642"/>
    </location>
</feature>
<accession>A0ABQ1WQL0</accession>
<keyword evidence="4" id="KW-1185">Reference proteome</keyword>
<sequence>MTVPGATLQAYVVPLRQNYSFRMKLPALLAASLLSLAASAQQLPVPRNLQATYAKGTRSESGHPGPNYWQNSADYTLKVSFDPTSRRVAGTVDIAYHNQSPDSLRQIWFKLYPNLYQKGAPRASGISPEDVSEGVKITKLTINGQALDVAKLRADFTNLSVPVRRAIGPKQKAQVSVAYSYILNKGSHTRTGEVEPNADFVAYFFPRIAVYDDIDGWNRTPYLGSQEFYNDFANFSADITVPKNFVVWATGDLTNASQVLSKKYAQRLQEAEKKDGITSIITEADLKARDITAPNAQNTWHFEAKNVTDFVFATTDHYVWQSSSLVVDPATKRRTRVDAVYNTKHKDYEEVIHFARQTVEAMSYTFPKWPFPYSHETIFDGLDQMEYPMMVNDNPTSTRQDAITLTDHEIFHTMFPFYMGINETKYGWMDEGWATIGEWLISGLIDPKLDDDYGIAPYAAAAATEVDLPIVTLSTQQTGTAFFLNSYPKPGLGYLYVKDMLGDELFTKALHTYIRNWNGKHPMPYDFFNSMNAGAGRNLNWFWQRWFFDGGYPDLAIQQVTKTATGYDVVVESKGSKPVPVDLTLTFQDNSTQKLHRTIAVWEQGARTVTVPVVTTKAVKQVKLGATLVPDSYPKDNVWEGK</sequence>
<evidence type="ECO:0000313" key="3">
    <source>
        <dbReference type="EMBL" id="GGG41335.1"/>
    </source>
</evidence>
<comment type="caution">
    <text evidence="3">The sequence shown here is derived from an EMBL/GenBank/DDBJ whole genome shotgun (WGS) entry which is preliminary data.</text>
</comment>
<reference evidence="4" key="1">
    <citation type="journal article" date="2019" name="Int. J. Syst. Evol. Microbiol.">
        <title>The Global Catalogue of Microorganisms (GCM) 10K type strain sequencing project: providing services to taxonomists for standard genome sequencing and annotation.</title>
        <authorList>
            <consortium name="The Broad Institute Genomics Platform"/>
            <consortium name="The Broad Institute Genome Sequencing Center for Infectious Disease"/>
            <person name="Wu L."/>
            <person name="Ma J."/>
        </authorList>
    </citation>
    <scope>NUCLEOTIDE SEQUENCE [LARGE SCALE GENOMIC DNA]</scope>
    <source>
        <strain evidence="4">CGMCC 1.12990</strain>
    </source>
</reference>
<proteinExistence type="predicted"/>
<dbReference type="Pfam" id="PF01433">
    <property type="entry name" value="Peptidase_M1"/>
    <property type="match status" value="1"/>
</dbReference>
<organism evidence="3 4">
    <name type="scientific">Hymenobacter glacieicola</name>
    <dbReference type="NCBI Taxonomy" id="1562124"/>
    <lineage>
        <taxon>Bacteria</taxon>
        <taxon>Pseudomonadati</taxon>
        <taxon>Bacteroidota</taxon>
        <taxon>Cytophagia</taxon>
        <taxon>Cytophagales</taxon>
        <taxon>Hymenobacteraceae</taxon>
        <taxon>Hymenobacter</taxon>
    </lineage>
</organism>
<dbReference type="InterPro" id="IPR014782">
    <property type="entry name" value="Peptidase_M1_dom"/>
</dbReference>